<dbReference type="GO" id="GO:0008061">
    <property type="term" value="F:chitin binding"/>
    <property type="evidence" value="ECO:0007669"/>
    <property type="project" value="UniProtKB-KW"/>
</dbReference>
<evidence type="ECO:0000313" key="13">
    <source>
        <dbReference type="EMBL" id="EFP03177.1"/>
    </source>
</evidence>
<dbReference type="PANTHER" id="PTHR23301:SF77">
    <property type="entry name" value="CHONDROITIN PROTEOGLYCAN-2"/>
    <property type="match status" value="1"/>
</dbReference>
<feature type="compositionally biased region" description="Low complexity" evidence="10">
    <location>
        <begin position="365"/>
        <end position="378"/>
    </location>
</feature>
<dbReference type="eggNOG" id="ENOG502RXZX">
    <property type="taxonomic scope" value="Eukaryota"/>
</dbReference>
<accession>E3LM97</accession>
<dbReference type="Gene3D" id="3.20.20.80">
    <property type="entry name" value="Glycosidases"/>
    <property type="match status" value="1"/>
</dbReference>
<keyword evidence="4 11" id="KW-0732">Signal</keyword>
<keyword evidence="9" id="KW-0131">Cell cycle</keyword>
<dbReference type="STRING" id="31234.E3LM97"/>
<feature type="domain" description="Chitin-binding type-2" evidence="12">
    <location>
        <begin position="471"/>
        <end position="526"/>
    </location>
</feature>
<feature type="compositionally biased region" description="Gly residues" evidence="10">
    <location>
        <begin position="379"/>
        <end position="397"/>
    </location>
</feature>
<dbReference type="HOGENOM" id="CLU_041716_0_0_1"/>
<feature type="domain" description="Chitin-binding type-2" evidence="12">
    <location>
        <begin position="296"/>
        <end position="351"/>
    </location>
</feature>
<keyword evidence="3" id="KW-0147">Chitin-binding</keyword>
<dbReference type="Gene3D" id="2.170.140.10">
    <property type="entry name" value="Chitin binding domain"/>
    <property type="match status" value="4"/>
</dbReference>
<feature type="domain" description="Chitin-binding type-2" evidence="12">
    <location>
        <begin position="137"/>
        <end position="194"/>
    </location>
</feature>
<keyword evidence="6" id="KW-0654">Proteoglycan</keyword>
<evidence type="ECO:0000256" key="8">
    <source>
        <dbReference type="ARBA" id="ARBA00023180"/>
    </source>
</evidence>
<evidence type="ECO:0000256" key="7">
    <source>
        <dbReference type="ARBA" id="ARBA00023157"/>
    </source>
</evidence>
<dbReference type="OMA" id="VEQYCPN"/>
<feature type="region of interest" description="Disordered" evidence="10">
    <location>
        <begin position="196"/>
        <end position="233"/>
    </location>
</feature>
<feature type="region of interest" description="Disordered" evidence="10">
    <location>
        <begin position="78"/>
        <end position="137"/>
    </location>
</feature>
<dbReference type="SUPFAM" id="SSF57625">
    <property type="entry name" value="Invertebrate chitin-binding proteins"/>
    <property type="match status" value="6"/>
</dbReference>
<feature type="compositionally biased region" description="Basic and acidic residues" evidence="10">
    <location>
        <begin position="354"/>
        <end position="364"/>
    </location>
</feature>
<dbReference type="InterPro" id="IPR002557">
    <property type="entry name" value="Chitin-bd_dom"/>
</dbReference>
<feature type="chain" id="PRO_5003173026" evidence="11">
    <location>
        <begin position="19"/>
        <end position="526"/>
    </location>
</feature>
<dbReference type="InterPro" id="IPR036508">
    <property type="entry name" value="Chitin-bd_dom_sf"/>
</dbReference>
<dbReference type="Pfam" id="PF01607">
    <property type="entry name" value="CBM_14"/>
    <property type="match status" value="6"/>
</dbReference>
<keyword evidence="1" id="KW-0217">Developmental protein</keyword>
<feature type="domain" description="Chitin-binding type-2" evidence="12">
    <location>
        <begin position="21"/>
        <end position="78"/>
    </location>
</feature>
<feature type="domain" description="Chitin-binding type-2" evidence="12">
    <location>
        <begin position="234"/>
        <end position="291"/>
    </location>
</feature>
<dbReference type="FunFam" id="3.20.20.80:FF:000286">
    <property type="entry name" value="Chondroitin proteoglycan 2"/>
    <property type="match status" value="1"/>
</dbReference>
<dbReference type="AlphaFoldDB" id="E3LM97"/>
<evidence type="ECO:0000256" key="1">
    <source>
        <dbReference type="ARBA" id="ARBA00022473"/>
    </source>
</evidence>
<feature type="compositionally biased region" description="Low complexity" evidence="10">
    <location>
        <begin position="217"/>
        <end position="227"/>
    </location>
</feature>
<name>E3LM97_CAERE</name>
<dbReference type="GO" id="GO:0005576">
    <property type="term" value="C:extracellular region"/>
    <property type="evidence" value="ECO:0007669"/>
    <property type="project" value="InterPro"/>
</dbReference>
<dbReference type="SMART" id="SM00494">
    <property type="entry name" value="ChtBD2"/>
    <property type="match status" value="6"/>
</dbReference>
<feature type="signal peptide" evidence="11">
    <location>
        <begin position="1"/>
        <end position="18"/>
    </location>
</feature>
<dbReference type="InterPro" id="IPR051940">
    <property type="entry name" value="Chitin_bind-dev_reg"/>
</dbReference>
<evidence type="ECO:0000256" key="9">
    <source>
        <dbReference type="ARBA" id="ARBA00023306"/>
    </source>
</evidence>
<keyword evidence="7" id="KW-1015">Disulfide bond</keyword>
<evidence type="ECO:0000256" key="3">
    <source>
        <dbReference type="ARBA" id="ARBA00022669"/>
    </source>
</evidence>
<protein>
    <submittedName>
        <fullName evidence="13">CRE-CPG-2 protein</fullName>
    </submittedName>
</protein>
<evidence type="ECO:0000256" key="6">
    <source>
        <dbReference type="ARBA" id="ARBA00022974"/>
    </source>
</evidence>
<gene>
    <name evidence="13" type="primary">Cre-cpg-2</name>
    <name evidence="13" type="ORF">CRE_28096</name>
</gene>
<keyword evidence="8" id="KW-0325">Glycoprotein</keyword>
<feature type="domain" description="Chitin-binding type-2" evidence="12">
    <location>
        <begin position="402"/>
        <end position="458"/>
    </location>
</feature>
<dbReference type="InParanoid" id="E3LM97"/>
<proteinExistence type="predicted"/>
<evidence type="ECO:0000313" key="14">
    <source>
        <dbReference type="Proteomes" id="UP000008281"/>
    </source>
</evidence>
<evidence type="ECO:0000259" key="12">
    <source>
        <dbReference type="PROSITE" id="PS50940"/>
    </source>
</evidence>
<keyword evidence="5" id="KW-0677">Repeat</keyword>
<dbReference type="PROSITE" id="PS50940">
    <property type="entry name" value="CHIT_BIND_II"/>
    <property type="match status" value="6"/>
</dbReference>
<keyword evidence="14" id="KW-1185">Reference proteome</keyword>
<organism evidence="14">
    <name type="scientific">Caenorhabditis remanei</name>
    <name type="common">Caenorhabditis vulgaris</name>
    <dbReference type="NCBI Taxonomy" id="31234"/>
    <lineage>
        <taxon>Eukaryota</taxon>
        <taxon>Metazoa</taxon>
        <taxon>Ecdysozoa</taxon>
        <taxon>Nematoda</taxon>
        <taxon>Chromadorea</taxon>
        <taxon>Rhabditida</taxon>
        <taxon>Rhabditina</taxon>
        <taxon>Rhabditomorpha</taxon>
        <taxon>Rhabditoidea</taxon>
        <taxon>Rhabditidae</taxon>
        <taxon>Peloderinae</taxon>
        <taxon>Caenorhabditis</taxon>
    </lineage>
</organism>
<feature type="compositionally biased region" description="Gly residues" evidence="10">
    <location>
        <begin position="78"/>
        <end position="129"/>
    </location>
</feature>
<evidence type="ECO:0000256" key="4">
    <source>
        <dbReference type="ARBA" id="ARBA00022729"/>
    </source>
</evidence>
<dbReference type="FunFam" id="2.170.140.10:FF:000009">
    <property type="entry name" value="Chondroitin proteoglycan 1"/>
    <property type="match status" value="3"/>
</dbReference>
<evidence type="ECO:0000256" key="5">
    <source>
        <dbReference type="ARBA" id="ARBA00022737"/>
    </source>
</evidence>
<dbReference type="PANTHER" id="PTHR23301">
    <property type="entry name" value="CHITIN BINDING PERITROPHIN-A"/>
    <property type="match status" value="1"/>
</dbReference>
<keyword evidence="2" id="KW-0132">Cell division</keyword>
<dbReference type="EMBL" id="DS268411">
    <property type="protein sequence ID" value="EFP03177.1"/>
    <property type="molecule type" value="Genomic_DNA"/>
</dbReference>
<dbReference type="OrthoDB" id="5914859at2759"/>
<evidence type="ECO:0000256" key="10">
    <source>
        <dbReference type="SAM" id="MobiDB-lite"/>
    </source>
</evidence>
<feature type="region of interest" description="Disordered" evidence="10">
    <location>
        <begin position="350"/>
        <end position="401"/>
    </location>
</feature>
<sequence>MKTITALGFLALATVASGQFLHDCTNVLDGLYALGGCETQFLTCSGGIARIMDCPADLIYNEPLLICDWRHNVVGCEGSGESSGEGSGENSGEGSGENSGEGSGENSGENSGEGSGEASGEGSGSGDSEGSGNETLDNICESLEDGAYSSGGCTTYYFFCTDNVARFLSCPTPLFYDAATQKCVWKAQVEECKEDVDITDGSGENSGETSGEGSGEASGENSGENSGEGSGEFEPTCDGKVDGIYPNGVCVTNFLTCSGGIARVMNCPASLVFNPSILVCDWPRDVAECSGLPVPKPVCEEDGYFSFGQCSSSFTACTNQRAIVMFCPAGLKFSEANQRCDYDDLVSECQDNSGEGKKNQKRSGESSGESSGEASGEQSGEGSGEASGEQSGEGSGEQTGEQTECVGLENGLHAIGCSPRVLSCQNGHVDIFECPSSLVFNEQTSICDYPQTSLKCLIEDTLLIDETSISAFDCSTDGLFSDGLCSSKYHQCTSGQLINFTCAESNAVFSAANAECVASSTLLQCQ</sequence>
<dbReference type="FunCoup" id="E3LM97">
    <property type="interactions" value="1"/>
</dbReference>
<dbReference type="Proteomes" id="UP000008281">
    <property type="component" value="Unassembled WGS sequence"/>
</dbReference>
<reference evidence="13" key="1">
    <citation type="submission" date="2007-07" db="EMBL/GenBank/DDBJ databases">
        <title>PCAP assembly of the Caenorhabditis remanei genome.</title>
        <authorList>
            <consortium name="The Caenorhabditis remanei Sequencing Consortium"/>
            <person name="Wilson R.K."/>
        </authorList>
    </citation>
    <scope>NUCLEOTIDE SEQUENCE [LARGE SCALE GENOMIC DNA]</scope>
    <source>
        <strain evidence="13">PB4641</strain>
    </source>
</reference>
<evidence type="ECO:0000256" key="11">
    <source>
        <dbReference type="SAM" id="SignalP"/>
    </source>
</evidence>
<dbReference type="GO" id="GO:0051301">
    <property type="term" value="P:cell division"/>
    <property type="evidence" value="ECO:0007669"/>
    <property type="project" value="UniProtKB-KW"/>
</dbReference>
<evidence type="ECO:0000256" key="2">
    <source>
        <dbReference type="ARBA" id="ARBA00022618"/>
    </source>
</evidence>